<dbReference type="PANTHER" id="PTHR30419">
    <property type="entry name" value="HTH-TYPE TRANSCRIPTIONAL REGULATOR YBHD"/>
    <property type="match status" value="1"/>
</dbReference>
<gene>
    <name evidence="6" type="ORF">SAMN04488003_1023</name>
</gene>
<dbReference type="InterPro" id="IPR036388">
    <property type="entry name" value="WH-like_DNA-bd_sf"/>
</dbReference>
<dbReference type="GO" id="GO:0003700">
    <property type="term" value="F:DNA-binding transcription factor activity"/>
    <property type="evidence" value="ECO:0007669"/>
    <property type="project" value="InterPro"/>
</dbReference>
<evidence type="ECO:0000256" key="2">
    <source>
        <dbReference type="ARBA" id="ARBA00023015"/>
    </source>
</evidence>
<organism evidence="6 7">
    <name type="scientific">Loktanella fryxellensis</name>
    <dbReference type="NCBI Taxonomy" id="245187"/>
    <lineage>
        <taxon>Bacteria</taxon>
        <taxon>Pseudomonadati</taxon>
        <taxon>Pseudomonadota</taxon>
        <taxon>Alphaproteobacteria</taxon>
        <taxon>Rhodobacterales</taxon>
        <taxon>Roseobacteraceae</taxon>
        <taxon>Loktanella</taxon>
    </lineage>
</organism>
<feature type="domain" description="HTH lysR-type" evidence="5">
    <location>
        <begin position="1"/>
        <end position="32"/>
    </location>
</feature>
<dbReference type="Gene3D" id="3.40.190.290">
    <property type="match status" value="1"/>
</dbReference>
<dbReference type="InterPro" id="IPR036390">
    <property type="entry name" value="WH_DNA-bd_sf"/>
</dbReference>
<dbReference type="Gene3D" id="1.10.10.10">
    <property type="entry name" value="Winged helix-like DNA-binding domain superfamily/Winged helix DNA-binding domain"/>
    <property type="match status" value="1"/>
</dbReference>
<dbReference type="PANTHER" id="PTHR30419:SF8">
    <property type="entry name" value="NITROGEN ASSIMILATION TRANSCRIPTIONAL ACTIVATOR-RELATED"/>
    <property type="match status" value="1"/>
</dbReference>
<proteinExistence type="inferred from homology"/>
<keyword evidence="7" id="KW-1185">Reference proteome</keyword>
<comment type="similarity">
    <text evidence="1">Belongs to the LysR transcriptional regulatory family.</text>
</comment>
<dbReference type="GO" id="GO:0005829">
    <property type="term" value="C:cytosol"/>
    <property type="evidence" value="ECO:0007669"/>
    <property type="project" value="TreeGrafter"/>
</dbReference>
<dbReference type="EMBL" id="FOCI01000002">
    <property type="protein sequence ID" value="SEM58376.1"/>
    <property type="molecule type" value="Genomic_DNA"/>
</dbReference>
<protein>
    <submittedName>
        <fullName evidence="6">DNA-binding transcriptional regulator, LysR family</fullName>
    </submittedName>
</protein>
<dbReference type="Pfam" id="PF00126">
    <property type="entry name" value="HTH_1"/>
    <property type="match status" value="1"/>
</dbReference>
<sequence>MTQPAASRLLAELEQATGTPLYTRHARGVVLTEAGTLLARRSKAALHDLDDAFDDIGLLTAGAGGMVRIGTVTGPGLEIVLPTIRDIRVTYPEIAFTILVDTSDKLATALVGHEIDFYLGRLPAGFDPAAVTMRPIGTEPISLVVRDNHPLLRRHDLHLSECLAHDWVLQPPGGLMRMTVEDYLLKSGLPQPARVLNTSSLLLTLALVSETNAIAPIATSVADLYANEAKLGSRIRRLDVAQDMQVATYALIGRNPSRLNAAAERVLARIVDRIDTAAILSGN</sequence>
<keyword evidence="2" id="KW-0805">Transcription regulation</keyword>
<accession>A0A1H7ZJ67</accession>
<dbReference type="InterPro" id="IPR005119">
    <property type="entry name" value="LysR_subst-bd"/>
</dbReference>
<evidence type="ECO:0000313" key="6">
    <source>
        <dbReference type="EMBL" id="SEM58376.1"/>
    </source>
</evidence>
<dbReference type="GO" id="GO:0003677">
    <property type="term" value="F:DNA binding"/>
    <property type="evidence" value="ECO:0007669"/>
    <property type="project" value="UniProtKB-KW"/>
</dbReference>
<name>A0A1H7ZJ67_9RHOB</name>
<evidence type="ECO:0000313" key="7">
    <source>
        <dbReference type="Proteomes" id="UP000199585"/>
    </source>
</evidence>
<dbReference type="SUPFAM" id="SSF46785">
    <property type="entry name" value="Winged helix' DNA-binding domain"/>
    <property type="match status" value="1"/>
</dbReference>
<keyword evidence="4" id="KW-0804">Transcription</keyword>
<dbReference type="SUPFAM" id="SSF53850">
    <property type="entry name" value="Periplasmic binding protein-like II"/>
    <property type="match status" value="1"/>
</dbReference>
<dbReference type="PROSITE" id="PS50931">
    <property type="entry name" value="HTH_LYSR"/>
    <property type="match status" value="1"/>
</dbReference>
<evidence type="ECO:0000256" key="1">
    <source>
        <dbReference type="ARBA" id="ARBA00009437"/>
    </source>
</evidence>
<reference evidence="6 7" key="1">
    <citation type="submission" date="2016-10" db="EMBL/GenBank/DDBJ databases">
        <authorList>
            <person name="de Groot N.N."/>
        </authorList>
    </citation>
    <scope>NUCLEOTIDE SEQUENCE [LARGE SCALE GENOMIC DNA]</scope>
    <source>
        <strain evidence="6 7">DSM 16213</strain>
    </source>
</reference>
<dbReference type="STRING" id="245187.SAMN04488003_1023"/>
<dbReference type="Proteomes" id="UP000199585">
    <property type="component" value="Unassembled WGS sequence"/>
</dbReference>
<keyword evidence="3 6" id="KW-0238">DNA-binding</keyword>
<dbReference type="InterPro" id="IPR050950">
    <property type="entry name" value="HTH-type_LysR_regulators"/>
</dbReference>
<evidence type="ECO:0000256" key="3">
    <source>
        <dbReference type="ARBA" id="ARBA00023125"/>
    </source>
</evidence>
<dbReference type="InterPro" id="IPR000847">
    <property type="entry name" value="LysR_HTH_N"/>
</dbReference>
<evidence type="ECO:0000256" key="4">
    <source>
        <dbReference type="ARBA" id="ARBA00023163"/>
    </source>
</evidence>
<dbReference type="Pfam" id="PF03466">
    <property type="entry name" value="LysR_substrate"/>
    <property type="match status" value="1"/>
</dbReference>
<dbReference type="AlphaFoldDB" id="A0A1H7ZJ67"/>
<evidence type="ECO:0000259" key="5">
    <source>
        <dbReference type="PROSITE" id="PS50931"/>
    </source>
</evidence>